<protein>
    <submittedName>
        <fullName evidence="3">Zinc finger MYM-type 1-like</fullName>
    </submittedName>
</protein>
<dbReference type="EMBL" id="OW240918">
    <property type="protein sequence ID" value="CAH2306644.1"/>
    <property type="molecule type" value="Genomic_DNA"/>
</dbReference>
<dbReference type="InterPro" id="IPR012337">
    <property type="entry name" value="RNaseH-like_sf"/>
</dbReference>
<evidence type="ECO:0000259" key="2">
    <source>
        <dbReference type="SMART" id="SM00597"/>
    </source>
</evidence>
<dbReference type="Pfam" id="PF05699">
    <property type="entry name" value="Dimer_Tnp_hAT"/>
    <property type="match status" value="1"/>
</dbReference>
<dbReference type="InterPro" id="IPR025398">
    <property type="entry name" value="DUF4371"/>
</dbReference>
<dbReference type="SUPFAM" id="SSF53098">
    <property type="entry name" value="Ribonuclease H-like"/>
    <property type="match status" value="1"/>
</dbReference>
<organism evidence="3 4">
    <name type="scientific">Pelobates cultripes</name>
    <name type="common">Western spadefoot toad</name>
    <dbReference type="NCBI Taxonomy" id="61616"/>
    <lineage>
        <taxon>Eukaryota</taxon>
        <taxon>Metazoa</taxon>
        <taxon>Chordata</taxon>
        <taxon>Craniata</taxon>
        <taxon>Vertebrata</taxon>
        <taxon>Euteleostomi</taxon>
        <taxon>Amphibia</taxon>
        <taxon>Batrachia</taxon>
        <taxon>Anura</taxon>
        <taxon>Pelobatoidea</taxon>
        <taxon>Pelobatidae</taxon>
        <taxon>Pelobates</taxon>
    </lineage>
</organism>
<dbReference type="GO" id="GO:0046983">
    <property type="term" value="F:protein dimerization activity"/>
    <property type="evidence" value="ECO:0007669"/>
    <property type="project" value="InterPro"/>
</dbReference>
<feature type="compositionally biased region" description="Basic residues" evidence="1">
    <location>
        <begin position="1"/>
        <end position="18"/>
    </location>
</feature>
<evidence type="ECO:0000313" key="3">
    <source>
        <dbReference type="EMBL" id="CAH2306644.1"/>
    </source>
</evidence>
<keyword evidence="4" id="KW-1185">Reference proteome</keyword>
<accession>A0AAD1SNK4</accession>
<dbReference type="AlphaFoldDB" id="A0AAD1SNK4"/>
<dbReference type="SMART" id="SM00597">
    <property type="entry name" value="ZnF_TTF"/>
    <property type="match status" value="1"/>
</dbReference>
<gene>
    <name evidence="3" type="ORF">PECUL_23A021097</name>
</gene>
<proteinExistence type="predicted"/>
<dbReference type="Proteomes" id="UP001295444">
    <property type="component" value="Chromosome 07"/>
</dbReference>
<dbReference type="InterPro" id="IPR006580">
    <property type="entry name" value="Znf_TTF"/>
</dbReference>
<evidence type="ECO:0000256" key="1">
    <source>
        <dbReference type="SAM" id="MobiDB-lite"/>
    </source>
</evidence>
<dbReference type="PANTHER" id="PTHR45749">
    <property type="match status" value="1"/>
</dbReference>
<dbReference type="Pfam" id="PF14291">
    <property type="entry name" value="DUF4371"/>
    <property type="match status" value="1"/>
</dbReference>
<feature type="domain" description="TTF-type" evidence="2">
    <location>
        <begin position="151"/>
        <end position="234"/>
    </location>
</feature>
<feature type="compositionally biased region" description="Basic and acidic residues" evidence="1">
    <location>
        <begin position="45"/>
        <end position="58"/>
    </location>
</feature>
<dbReference type="PANTHER" id="PTHR45749:SF35">
    <property type="entry name" value="AC-LIKE TRANSPOSASE-RELATED"/>
    <property type="match status" value="1"/>
</dbReference>
<evidence type="ECO:0000313" key="4">
    <source>
        <dbReference type="Proteomes" id="UP001295444"/>
    </source>
</evidence>
<dbReference type="InterPro" id="IPR008906">
    <property type="entry name" value="HATC_C_dom"/>
</dbReference>
<reference evidence="3" key="1">
    <citation type="submission" date="2022-03" db="EMBL/GenBank/DDBJ databases">
        <authorList>
            <person name="Alioto T."/>
            <person name="Alioto T."/>
            <person name="Gomez Garrido J."/>
        </authorList>
    </citation>
    <scope>NUCLEOTIDE SEQUENCE</scope>
</reference>
<name>A0AAD1SNK4_PELCU</name>
<sequence>MSAPRKKLSGAAFRKKRRLQEEDTSKMAGSLNRFFKPDPVLKAVSETKENREAVDVEPHPSTSTTTVGEHSLGIESDTNTEEESSPKSSSSSSSEDENAKSTLADLFDPADWPEMLTSSLKETIVLKGPAKPKEHFAFPKDASKRRFTSTHYRRRLGNGEVHVRKWLSYSPRLDKIFCFCCKLFTTTKMSLTTGGYNDWKNLSQCLATHEVSPFHLTAMGNWTELLTRLGSGTTIDHSYQRLLATETQHWQNVLQRLVAIVQYLGKQCLAFRGSSDTLYSENNGNYLKLVEMMATFDSVMQSHLKKIQNSEIHQHYLGKDIQNELIGLISKEIRRCILRLIKDAKYYSIILDCTPDITLVEQMTMVFRFVSVKQGDSPTANPEIHIEERFLGFLPVHNSSGEGLTEAILNELEMLKIPLSDMRGQGYDNGSNMKGKHSGVQKRIMDLNSRAFYVPCSAHSLNLVVNDAAMCCRDASTFFGILQKIYVFLSGSTNRWDVLKKHVSKLTVKPLSDTRWSSRIDAIRPFRFHVGEVYDTLIEIGGDMNFAALARIEASSLAKELNKFKFLCLIILWFNILSQINSVSKVLQSQSIYLPDVVELLESIKTIFQSYRTDDGFEDLLKEAGELAVEMEIDPVFPPQVHQTRKKKRLFLYEVPDDPILEPKNKFKVECFFTILDTTIKSVHERYEQLKFHSTHFQFLYDIHKLKDVQKEELLQFCMELQNVLTDVKSKESDVDGRQLCEELAVLAPVIKPTMTPVDILAYAVRNGFAPNVAIALRIMLTLPITVATGERSFSKLKIIKNYLRSSMSQERLVGLAMIAIENRTAQEIDFETLLKDFANAKARKVKFN</sequence>
<feature type="region of interest" description="Disordered" evidence="1">
    <location>
        <begin position="1"/>
        <end position="100"/>
    </location>
</feature>